<dbReference type="KEGG" id="ctp:CTRG_03433"/>
<dbReference type="VEuPathDB" id="FungiDB:CTRG_03433"/>
<name>C5MBJ1_CANTT</name>
<dbReference type="EMBL" id="GG692398">
    <property type="protein sequence ID" value="EER33008.1"/>
    <property type="molecule type" value="Genomic_DNA"/>
</dbReference>
<sequence length="727" mass="83921">MHSQSYHSTEDTIGAILPSYMMYTSTVGLNMNTAVQIQNQDREPPSYTRNWPGHTLNFDHLVSPQSSLSQLVSPSSEYATASPGINTPGSYENLYENNEPHTEDSLLDNIHRLPRIVNSESKISDIVKLEIYFTKDIGEINKKPEYVDPSIHEYKRGDTINGYITIENTSKVTIQYEMFIVHFEGIFMITDSKNHENTTPVKLHKFLDIFEFSTSWTEATINRLASESDNVHVCPQRFDPRDGYYVSLGNKRLLLPNRKYKRFFTFKIPNCLLDSECNSHGLSRHIGLPPTIGKSNWKNISSTIELDESFDDFSLPDTSNYYGISARFIARKLKLEEKFGTIELSRATKESLDSTKDQFIVFKELTSCIRLVNDSYIPTEDERSMKLLENRVILNNLISRIKEKIDIGIELVQSIEGLEYDSNIDMTKYFTDSELELQKLRQLYKARTNRSINLEPNYQSVLPVIKKNLTGGYKNLGAFKISTPKTVYSISYIPPEKYRESLSIDNLSKTWNLQIPLDLTYISGTSNHNHNHNHITHHLIKSITAQFVILTIKSPKHRIPIEFNHDLIYEQNISEDPIKQNFIKPFKEYSLELYQLLGVLGKQNFQVEKQLVEDIKSIVQLQYKTNDLYICNMKINDETLNKNTMKWKDIGNGNLNTSIMVGVNLESLSFKNLHTLPASLKSYNRFNFLPDFQTCYMSRLYHIKFNITLFNGDVAHIRVPVNIQKKP</sequence>
<evidence type="ECO:0000259" key="1">
    <source>
        <dbReference type="Pfam" id="PF04425"/>
    </source>
</evidence>
<evidence type="ECO:0000313" key="4">
    <source>
        <dbReference type="Proteomes" id="UP000002037"/>
    </source>
</evidence>
<protein>
    <recommendedName>
        <fullName evidence="5">Bul1 N-terminal domain-containing protein</fullName>
    </recommendedName>
</protein>
<dbReference type="PANTHER" id="PTHR31904:SF1">
    <property type="entry name" value="BYPASS OF STOP CODON PROTEIN 5-RELATED"/>
    <property type="match status" value="1"/>
</dbReference>
<dbReference type="Proteomes" id="UP000002037">
    <property type="component" value="Unassembled WGS sequence"/>
</dbReference>
<feature type="domain" description="Bul1 N-terminal" evidence="1">
    <location>
        <begin position="6"/>
        <end position="428"/>
    </location>
</feature>
<dbReference type="eggNOG" id="ENOG502QSAC">
    <property type="taxonomic scope" value="Eukaryota"/>
</dbReference>
<dbReference type="Pfam" id="PF04425">
    <property type="entry name" value="Bul1_N"/>
    <property type="match status" value="1"/>
</dbReference>
<reference evidence="3 4" key="1">
    <citation type="journal article" date="2009" name="Nature">
        <title>Evolution of pathogenicity and sexual reproduction in eight Candida genomes.</title>
        <authorList>
            <person name="Butler G."/>
            <person name="Rasmussen M.D."/>
            <person name="Lin M.F."/>
            <person name="Santos M.A."/>
            <person name="Sakthikumar S."/>
            <person name="Munro C.A."/>
            <person name="Rheinbay E."/>
            <person name="Grabherr M."/>
            <person name="Forche A."/>
            <person name="Reedy J.L."/>
            <person name="Agrafioti I."/>
            <person name="Arnaud M.B."/>
            <person name="Bates S."/>
            <person name="Brown A.J."/>
            <person name="Brunke S."/>
            <person name="Costanzo M.C."/>
            <person name="Fitzpatrick D.A."/>
            <person name="de Groot P.W."/>
            <person name="Harris D."/>
            <person name="Hoyer L.L."/>
            <person name="Hube B."/>
            <person name="Klis F.M."/>
            <person name="Kodira C."/>
            <person name="Lennard N."/>
            <person name="Logue M.E."/>
            <person name="Martin R."/>
            <person name="Neiman A.M."/>
            <person name="Nikolaou E."/>
            <person name="Quail M.A."/>
            <person name="Quinn J."/>
            <person name="Santos M.C."/>
            <person name="Schmitzberger F.F."/>
            <person name="Sherlock G."/>
            <person name="Shah P."/>
            <person name="Silverstein K.A."/>
            <person name="Skrzypek M.S."/>
            <person name="Soll D."/>
            <person name="Staggs R."/>
            <person name="Stansfield I."/>
            <person name="Stumpf M.P."/>
            <person name="Sudbery P.E."/>
            <person name="Srikantha T."/>
            <person name="Zeng Q."/>
            <person name="Berman J."/>
            <person name="Berriman M."/>
            <person name="Heitman J."/>
            <person name="Gow N.A."/>
            <person name="Lorenz M.C."/>
            <person name="Birren B.W."/>
            <person name="Kellis M."/>
            <person name="Cuomo C.A."/>
        </authorList>
    </citation>
    <scope>NUCLEOTIDE SEQUENCE [LARGE SCALE GENOMIC DNA]</scope>
    <source>
        <strain evidence="4">ATCC MYA-3404 / T1</strain>
    </source>
</reference>
<dbReference type="PANTHER" id="PTHR31904">
    <property type="entry name" value="BYPASS OF STOP CODON PROTEIN 5-RELATED"/>
    <property type="match status" value="1"/>
</dbReference>
<dbReference type="STRING" id="294747.C5MBJ1"/>
<dbReference type="GeneID" id="8302028"/>
<dbReference type="OrthoDB" id="2283785at2759"/>
<dbReference type="InterPro" id="IPR007519">
    <property type="entry name" value="Bul1_N"/>
</dbReference>
<keyword evidence="4" id="KW-1185">Reference proteome</keyword>
<accession>C5MBJ1</accession>
<evidence type="ECO:0000313" key="3">
    <source>
        <dbReference type="EMBL" id="EER33008.1"/>
    </source>
</evidence>
<proteinExistence type="predicted"/>
<feature type="domain" description="Bul1 C-terminal" evidence="2">
    <location>
        <begin position="514"/>
        <end position="629"/>
    </location>
</feature>
<dbReference type="InterPro" id="IPR039634">
    <property type="entry name" value="Bul1-like"/>
</dbReference>
<dbReference type="HOGENOM" id="CLU_022027_0_0_1"/>
<dbReference type="InterPro" id="IPR022794">
    <property type="entry name" value="Bul1_C"/>
</dbReference>
<gene>
    <name evidence="3" type="ORF">CTRG_03433</name>
</gene>
<evidence type="ECO:0008006" key="5">
    <source>
        <dbReference type="Google" id="ProtNLM"/>
    </source>
</evidence>
<organism evidence="3 4">
    <name type="scientific">Candida tropicalis (strain ATCC MYA-3404 / T1)</name>
    <name type="common">Yeast</name>
    <dbReference type="NCBI Taxonomy" id="294747"/>
    <lineage>
        <taxon>Eukaryota</taxon>
        <taxon>Fungi</taxon>
        <taxon>Dikarya</taxon>
        <taxon>Ascomycota</taxon>
        <taxon>Saccharomycotina</taxon>
        <taxon>Pichiomycetes</taxon>
        <taxon>Debaryomycetaceae</taxon>
        <taxon>Candida/Lodderomyces clade</taxon>
        <taxon>Candida</taxon>
    </lineage>
</organism>
<dbReference type="RefSeq" id="XP_002549136.1">
    <property type="nucleotide sequence ID" value="XM_002549090.1"/>
</dbReference>
<feature type="domain" description="Bul1 C-terminal" evidence="2">
    <location>
        <begin position="645"/>
        <end position="725"/>
    </location>
</feature>
<evidence type="ECO:0000259" key="2">
    <source>
        <dbReference type="Pfam" id="PF04426"/>
    </source>
</evidence>
<dbReference type="Pfam" id="PF04426">
    <property type="entry name" value="Bul1_C"/>
    <property type="match status" value="2"/>
</dbReference>
<dbReference type="AlphaFoldDB" id="C5MBJ1"/>